<evidence type="ECO:0000256" key="11">
    <source>
        <dbReference type="ARBA" id="ARBA00023212"/>
    </source>
</evidence>
<dbReference type="InterPro" id="IPR000299">
    <property type="entry name" value="FERM_domain"/>
</dbReference>
<evidence type="ECO:0000256" key="7">
    <source>
        <dbReference type="ARBA" id="ARBA00022618"/>
    </source>
</evidence>
<dbReference type="Pfam" id="PF09380">
    <property type="entry name" value="FERM_C"/>
    <property type="match status" value="1"/>
</dbReference>
<keyword evidence="10" id="KW-0009">Actin-binding</keyword>
<dbReference type="SUPFAM" id="SSF54236">
    <property type="entry name" value="Ubiquitin-like"/>
    <property type="match status" value="1"/>
</dbReference>
<dbReference type="SMART" id="SM01196">
    <property type="entry name" value="FERM_C"/>
    <property type="match status" value="1"/>
</dbReference>
<gene>
    <name evidence="20" type="ORF">ACEWY4_019469</name>
</gene>
<comment type="caution">
    <text evidence="20">The sequence shown here is derived from an EMBL/GenBank/DDBJ whole genome shotgun (WGS) entry which is preliminary data.</text>
</comment>
<feature type="coiled-coil region" evidence="17">
    <location>
        <begin position="833"/>
        <end position="862"/>
    </location>
</feature>
<dbReference type="PROSITE" id="PS00660">
    <property type="entry name" value="FERM_1"/>
    <property type="match status" value="1"/>
</dbReference>
<dbReference type="Gene3D" id="1.20.80.10">
    <property type="match status" value="1"/>
</dbReference>
<dbReference type="Gene3D" id="2.30.29.30">
    <property type="entry name" value="Pleckstrin-homology domain (PH domain)/Phosphotyrosine-binding domain (PTB)"/>
    <property type="match status" value="1"/>
</dbReference>
<dbReference type="Pfam" id="PF00373">
    <property type="entry name" value="FERM_M"/>
    <property type="match status" value="1"/>
</dbReference>
<evidence type="ECO:0000259" key="19">
    <source>
        <dbReference type="PROSITE" id="PS50057"/>
    </source>
</evidence>
<keyword evidence="4" id="KW-0813">Transport</keyword>
<keyword evidence="17" id="KW-0175">Coiled coil</keyword>
<evidence type="ECO:0000256" key="15">
    <source>
        <dbReference type="ARBA" id="ARBA00030419"/>
    </source>
</evidence>
<keyword evidence="7" id="KW-0132">Cell division</keyword>
<evidence type="ECO:0000256" key="16">
    <source>
        <dbReference type="ARBA" id="ARBA00032586"/>
    </source>
</evidence>
<dbReference type="Gene3D" id="3.10.20.90">
    <property type="entry name" value="Phosphatidylinositol 3-kinase Catalytic Subunit, Chain A, domain 1"/>
    <property type="match status" value="1"/>
</dbReference>
<dbReference type="PANTHER" id="PTHR23280:SF12">
    <property type="entry name" value="PROTEIN 4.1"/>
    <property type="match status" value="1"/>
</dbReference>
<evidence type="ECO:0000256" key="4">
    <source>
        <dbReference type="ARBA" id="ARBA00022448"/>
    </source>
</evidence>
<evidence type="ECO:0000256" key="12">
    <source>
        <dbReference type="ARBA" id="ARBA00023242"/>
    </source>
</evidence>
<evidence type="ECO:0000256" key="2">
    <source>
        <dbReference type="ARBA" id="ARBA00004245"/>
    </source>
</evidence>
<evidence type="ECO:0000256" key="1">
    <source>
        <dbReference type="ARBA" id="ARBA00004123"/>
    </source>
</evidence>
<dbReference type="Pfam" id="PF09379">
    <property type="entry name" value="FERM_N"/>
    <property type="match status" value="1"/>
</dbReference>
<evidence type="ECO:0000256" key="9">
    <source>
        <dbReference type="ARBA" id="ARBA00022860"/>
    </source>
</evidence>
<keyword evidence="11" id="KW-0206">Cytoskeleton</keyword>
<keyword evidence="9" id="KW-0112">Calmodulin-binding</keyword>
<dbReference type="InterPro" id="IPR007477">
    <property type="entry name" value="SAB_dom"/>
</dbReference>
<evidence type="ECO:0000256" key="10">
    <source>
        <dbReference type="ARBA" id="ARBA00023203"/>
    </source>
</evidence>
<dbReference type="SMART" id="SM00295">
    <property type="entry name" value="B41"/>
    <property type="match status" value="1"/>
</dbReference>
<dbReference type="InterPro" id="IPR014352">
    <property type="entry name" value="FERM/acyl-CoA-bd_prot_sf"/>
</dbReference>
<evidence type="ECO:0000256" key="13">
    <source>
        <dbReference type="ARBA" id="ARBA00023306"/>
    </source>
</evidence>
<keyword evidence="12" id="KW-0539">Nucleus</keyword>
<dbReference type="GO" id="GO:0005634">
    <property type="term" value="C:nucleus"/>
    <property type="evidence" value="ECO:0007669"/>
    <property type="project" value="UniProtKB-SubCell"/>
</dbReference>
<keyword evidence="21" id="KW-1185">Reference proteome</keyword>
<dbReference type="PRINTS" id="PR00935">
    <property type="entry name" value="BAND41"/>
</dbReference>
<feature type="coiled-coil region" evidence="17">
    <location>
        <begin position="646"/>
        <end position="676"/>
    </location>
</feature>
<dbReference type="InterPro" id="IPR000798">
    <property type="entry name" value="Ez/rad/moesin-like"/>
</dbReference>
<dbReference type="CDD" id="cd14473">
    <property type="entry name" value="FERM_B-lobe"/>
    <property type="match status" value="1"/>
</dbReference>
<evidence type="ECO:0000256" key="17">
    <source>
        <dbReference type="SAM" id="Coils"/>
    </source>
</evidence>
<evidence type="ECO:0000256" key="8">
    <source>
        <dbReference type="ARBA" id="ARBA00022776"/>
    </source>
</evidence>
<dbReference type="GO" id="GO:0005516">
    <property type="term" value="F:calmodulin binding"/>
    <property type="evidence" value="ECO:0007669"/>
    <property type="project" value="UniProtKB-KW"/>
</dbReference>
<feature type="compositionally biased region" description="Basic and acidic residues" evidence="18">
    <location>
        <begin position="1176"/>
        <end position="1204"/>
    </location>
</feature>
<sequence length="1680" mass="195720">MICSVVFLDSSVREWNLPNNATGQELYDEVWEHLNLLERDYFGLAIFHSPSTKTWLDVSKQINKQLKGVHARFVFSVKFYPPNPAQLCEDLTRYLLCLQLRQDLLSGRLPCPSVTLTALGSYVLQSEFGPYDPHLHGDAYTNSLYLAPNQNEELLKRMRQQHLANGSMSPAQADSLFLQNACQLPMYGVDRHPAKDSDGEDVVLGVCSEGIVMYRDDMVESRFLWPRVLKLSYKHSRFLLRTVTSEGFFWTLCFMLPSNRACKSLWKVSVEHHSFFRLQSVDPPRRRLLSLRSQFCYRGHTEAQCLQEYPKVSRPNPPLSRKPRAKSTSLDALTRVSPSEPDDWFLALDTTPPKPLYIPGSDEGPVLAGEWKLEDDDWFLYFDQPRTSLMPLGVPLSDMYPSQDELEQDVEGHGTPAGGVEGETKGESMEELILVGGVEGEARAESLEELVEEEEYMEEVDVKETQEHGEVMEMTRVRRVKIVRKTTREVKSVEGMLTESKDFDIFEEEQAEREIHKAGVMTERLTDSGITDQTVKRINQTWKDAERDDWYILFDRQPHLFYAAPAAKQWRMLDQQTELLAGIIKEAGEELEISRQTRQDWEVVEEFSEKATEEGVKMGQAVEIRQQTRRTVKIQMQDVKIEGEELSITEDIVQEMQEQIDVIQEKLQELVEVEERQVQLDMLKGKLQEVDLLQYQVQTMEQLKEEEPQEDDWHILLERLPYIIYPTPLAGDSRAYTVESSYEPDEESILEEGRSEQIVTTEQRVEAPDEHEDISEYIISHQMTTPVFPYIEDDWFVLFDQLPLQAKTPLPVMWENSERPADVSTVPLEMPAEEESEAEMTEERIERQMTEERIERQMTEERIERQMTKERIEGQEQVVAEMRDVQPAVQELRPTFTAEEGEDDWHIPLEVNVIEPYTEATKREVEVYQLDEQTRFESTTVITRVATTRVAITEERKEKNVSIMEERSISAETHGDYIPTQVKRTVAVRDIEDDWFILLEPAPVELKPAPTVISERGQTSRAAEEHRGGERIVRVEERTERQKQVMVEVKDVVQPVVQAERAKLAEKSEEDDWYIHLEPPKERVWVSPQYEAETVMRVETVKRVKIAEEEAIIIPETQAFVQRPPVVMRNPAVVPRDIEDDWFLLFAPLPVEVQSQPTVVTWQKVKAPTDVFRVTPEPRAEREEERRRAEDVGKRQEREMEMKEVQPSIQLQRPSFTPREVEDDWYILMDVPSKETAEVKAAPKKVVRWERTITEQETRVEEKKVVLERPTEPFQPFHPQRQPQPVAVRDVDDDWFMLLDPVPLQDRSVPSAEIRPAVVSRPAEKPRAVERERIEKERLLERERMREEEMRKRVIIVDAQKAPVVRHITDDWFTLLDRVPVEARAPPRAETRPAEKTKTVERERIDRGRITKRERMEEEEMRKKVTIAAAKKAPVVRHITDDWFILLDRVPVEARAPPRETRLAVVSRPAEKPKAVDKERIERGRITETERMKREEEMRKRLIMAGSKRAPAARHITDDWYILLDRVAVEPLPKVAPIIPPTPARPVPVDRPMTSTPTVHPAPIVKYIPKEERIEERKKVELKVKDDEELTIIKRKTRKIEGENIYIRHSVLMLEDFDVTQEVVLRHHASISELKRLFMEAEPEPYPSEWDRHLSICHLDSHTQLISMDEWEIEGRISIM</sequence>
<evidence type="ECO:0000256" key="18">
    <source>
        <dbReference type="SAM" id="MobiDB-lite"/>
    </source>
</evidence>
<dbReference type="Proteomes" id="UP001591681">
    <property type="component" value="Unassembled WGS sequence"/>
</dbReference>
<feature type="region of interest" description="Disordered" evidence="18">
    <location>
        <begin position="310"/>
        <end position="333"/>
    </location>
</feature>
<evidence type="ECO:0000256" key="5">
    <source>
        <dbReference type="ARBA" id="ARBA00022490"/>
    </source>
</evidence>
<dbReference type="Pfam" id="PF04382">
    <property type="entry name" value="SAB"/>
    <property type="match status" value="1"/>
</dbReference>
<dbReference type="PROSITE" id="PS50057">
    <property type="entry name" value="FERM_3"/>
    <property type="match status" value="1"/>
</dbReference>
<feature type="domain" description="FERM" evidence="19">
    <location>
        <begin position="1"/>
        <end position="280"/>
    </location>
</feature>
<feature type="region of interest" description="Disordered" evidence="18">
    <location>
        <begin position="1176"/>
        <end position="1210"/>
    </location>
</feature>
<evidence type="ECO:0000256" key="3">
    <source>
        <dbReference type="ARBA" id="ARBA00004544"/>
    </source>
</evidence>
<evidence type="ECO:0000256" key="6">
    <source>
        <dbReference type="ARBA" id="ARBA00022553"/>
    </source>
</evidence>
<dbReference type="InterPro" id="IPR019747">
    <property type="entry name" value="FERM_CS"/>
</dbReference>
<accession>A0ABD1J9U1</accession>
<dbReference type="InterPro" id="IPR018979">
    <property type="entry name" value="FERM_N"/>
</dbReference>
<dbReference type="GO" id="GO:0005938">
    <property type="term" value="C:cell cortex"/>
    <property type="evidence" value="ECO:0007669"/>
    <property type="project" value="UniProtKB-SubCell"/>
</dbReference>
<dbReference type="GO" id="GO:0003779">
    <property type="term" value="F:actin binding"/>
    <property type="evidence" value="ECO:0007669"/>
    <property type="project" value="UniProtKB-KW"/>
</dbReference>
<dbReference type="InterPro" id="IPR011993">
    <property type="entry name" value="PH-like_dom_sf"/>
</dbReference>
<evidence type="ECO:0000256" key="14">
    <source>
        <dbReference type="ARBA" id="ARBA00023658"/>
    </source>
</evidence>
<dbReference type="InterPro" id="IPR018980">
    <property type="entry name" value="FERM_PH-like_C"/>
</dbReference>
<dbReference type="InterPro" id="IPR029071">
    <property type="entry name" value="Ubiquitin-like_domsf"/>
</dbReference>
<evidence type="ECO:0000313" key="20">
    <source>
        <dbReference type="EMBL" id="KAL2083951.1"/>
    </source>
</evidence>
<dbReference type="SUPFAM" id="SSF47031">
    <property type="entry name" value="Second domain of FERM"/>
    <property type="match status" value="1"/>
</dbReference>
<evidence type="ECO:0000313" key="21">
    <source>
        <dbReference type="Proteomes" id="UP001591681"/>
    </source>
</evidence>
<name>A0ABD1J9U1_9TELE</name>
<keyword evidence="8" id="KW-0498">Mitosis</keyword>
<keyword evidence="6" id="KW-0597">Phosphoprotein</keyword>
<dbReference type="InterPro" id="IPR019749">
    <property type="entry name" value="Band_41_domain"/>
</dbReference>
<reference evidence="20 21" key="1">
    <citation type="submission" date="2024-09" db="EMBL/GenBank/DDBJ databases">
        <title>A chromosome-level genome assembly of Gray's grenadier anchovy, Coilia grayii.</title>
        <authorList>
            <person name="Fu Z."/>
        </authorList>
    </citation>
    <scope>NUCLEOTIDE SEQUENCE [LARGE SCALE GENOMIC DNA]</scope>
    <source>
        <strain evidence="20">G4</strain>
        <tissue evidence="20">Muscle</tissue>
    </source>
</reference>
<dbReference type="SUPFAM" id="SSF50729">
    <property type="entry name" value="PH domain-like"/>
    <property type="match status" value="1"/>
</dbReference>
<dbReference type="GO" id="GO:0005856">
    <property type="term" value="C:cytoskeleton"/>
    <property type="evidence" value="ECO:0007669"/>
    <property type="project" value="UniProtKB-SubCell"/>
</dbReference>
<dbReference type="PRINTS" id="PR00661">
    <property type="entry name" value="ERMFAMILY"/>
</dbReference>
<proteinExistence type="predicted"/>
<comment type="subcellular location">
    <subcellularLocation>
        <location evidence="3">Cytoplasm</location>
        <location evidence="3">Cell cortex</location>
    </subcellularLocation>
    <subcellularLocation>
        <location evidence="2">Cytoplasm</location>
        <location evidence="2">Cytoskeleton</location>
    </subcellularLocation>
    <subcellularLocation>
        <location evidence="1">Nucleus</location>
    </subcellularLocation>
</comment>
<dbReference type="InterPro" id="IPR035963">
    <property type="entry name" value="FERM_2"/>
</dbReference>
<dbReference type="FunFam" id="2.30.29.30:FF:000002">
    <property type="entry name" value="Band 4.1-like protein 5 isoform 1"/>
    <property type="match status" value="1"/>
</dbReference>
<dbReference type="InterPro" id="IPR019748">
    <property type="entry name" value="FERM_central"/>
</dbReference>
<dbReference type="GO" id="GO:0051301">
    <property type="term" value="P:cell division"/>
    <property type="evidence" value="ECO:0007669"/>
    <property type="project" value="UniProtKB-KW"/>
</dbReference>
<organism evidence="20 21">
    <name type="scientific">Coilia grayii</name>
    <name type="common">Gray's grenadier anchovy</name>
    <dbReference type="NCBI Taxonomy" id="363190"/>
    <lineage>
        <taxon>Eukaryota</taxon>
        <taxon>Metazoa</taxon>
        <taxon>Chordata</taxon>
        <taxon>Craniata</taxon>
        <taxon>Vertebrata</taxon>
        <taxon>Euteleostomi</taxon>
        <taxon>Actinopterygii</taxon>
        <taxon>Neopterygii</taxon>
        <taxon>Teleostei</taxon>
        <taxon>Clupei</taxon>
        <taxon>Clupeiformes</taxon>
        <taxon>Clupeoidei</taxon>
        <taxon>Engraulidae</taxon>
        <taxon>Coilinae</taxon>
        <taxon>Coilia</taxon>
    </lineage>
</organism>
<keyword evidence="13" id="KW-0131">Cell cycle</keyword>
<dbReference type="PANTHER" id="PTHR23280">
    <property type="entry name" value="4.1 G PROTEIN"/>
    <property type="match status" value="1"/>
</dbReference>
<dbReference type="EMBL" id="JBHFQA010000017">
    <property type="protein sequence ID" value="KAL2083951.1"/>
    <property type="molecule type" value="Genomic_DNA"/>
</dbReference>
<protein>
    <recommendedName>
        <fullName evidence="14">Protein 4.1</fullName>
    </recommendedName>
    <alternativeName>
        <fullName evidence="15">Band 4.1</fullName>
    </alternativeName>
    <alternativeName>
        <fullName evidence="16">Erythrocyte membrane protein band 4.1</fullName>
    </alternativeName>
</protein>
<keyword evidence="5" id="KW-0963">Cytoplasm</keyword>